<organism evidence="5 6">
    <name type="scientific">Endozoicomonas montiporae CL-33</name>
    <dbReference type="NCBI Taxonomy" id="570277"/>
    <lineage>
        <taxon>Bacteria</taxon>
        <taxon>Pseudomonadati</taxon>
        <taxon>Pseudomonadota</taxon>
        <taxon>Gammaproteobacteria</taxon>
        <taxon>Oceanospirillales</taxon>
        <taxon>Endozoicomonadaceae</taxon>
        <taxon>Endozoicomonas</taxon>
    </lineage>
</organism>
<feature type="domain" description="Peptidase S1" evidence="4">
    <location>
        <begin position="30"/>
        <end position="296"/>
    </location>
</feature>
<keyword evidence="2" id="KW-0720">Serine protease</keyword>
<protein>
    <submittedName>
        <fullName evidence="5">Peptidase S1 and S6 chymotrypsin/Hap</fullName>
    </submittedName>
</protein>
<dbReference type="InterPro" id="IPR009003">
    <property type="entry name" value="Peptidase_S1_PA"/>
</dbReference>
<evidence type="ECO:0000256" key="3">
    <source>
        <dbReference type="SAM" id="Phobius"/>
    </source>
</evidence>
<dbReference type="SMART" id="SM00020">
    <property type="entry name" value="Tryp_SPc"/>
    <property type="match status" value="1"/>
</dbReference>
<accession>A0A142B825</accession>
<dbReference type="InterPro" id="IPR018114">
    <property type="entry name" value="TRYPSIN_HIS"/>
</dbReference>
<gene>
    <name evidence="5" type="ORF">EZMO1_0662</name>
</gene>
<dbReference type="PROSITE" id="PS50240">
    <property type="entry name" value="TRYPSIN_DOM"/>
    <property type="match status" value="1"/>
</dbReference>
<reference evidence="5 6" key="1">
    <citation type="journal article" date="2016" name="Front. Microbiol.">
        <title>Genomic Insight into the Host-Endosymbiont Relationship of Endozoicomonas montiporae CL-33(T) with its Coral Host.</title>
        <authorList>
            <person name="Ding J.-Y."/>
            <person name="Shiu J.-H."/>
            <person name="Chen W.-M."/>
            <person name="Chiang Y.-R."/>
            <person name="Tang S.-L."/>
        </authorList>
    </citation>
    <scope>NUCLEOTIDE SEQUENCE [LARGE SCALE GENOMIC DNA]</scope>
    <source>
        <strain evidence="5 6">CL-33</strain>
    </source>
</reference>
<evidence type="ECO:0000256" key="1">
    <source>
        <dbReference type="ARBA" id="ARBA00023157"/>
    </source>
</evidence>
<dbReference type="PANTHER" id="PTHR24256">
    <property type="entry name" value="TRYPTASE-RELATED"/>
    <property type="match status" value="1"/>
</dbReference>
<sequence length="553" mass="60854">MIIKYPFLAVVLCSVLLADDCKANHRVKRILGGDPVPMDTYPEIAFFEKETRYGRSSCTATLIDVRTTEPKLAWFLTAAHCAYAGEEKNIKLSMRNYHDRHMDNIPVARVYQYEGWKIGGYEKLSGIMINDASLLEVQLPEGLERIKPMRLTYRDVSDDDIEKGDYADATAAGYGLTGDESRGQLNKVIAPAMTKRRCWGENIVFAPLFKSILCGGKFTNGGKGAFYGDSGSPYFITENGVRKQIGLVSYGSFSETFSQNNLQRELYNITYCARIEFLKDFIVSHVGTGKNRLFSWGKGSEGAARVFKQGSKPLGICKPASSSQVCTLDISSSECICPTEDQILTITNANHFEALQGNLLKLYRWHDWDGNIGKHFIFSTNSRDNQQEMIGSTGSPVSDPVPCLVNLSDERKQPTGSVFNATEILPSGRNLTSPVPAYRPLSSFIGTLDENNQCLVRLNENQVVASTQFKILVHYTYQDPTTTTTTVLDQLTMSSKPEQALSKGTIAGIAVGVVVSVVVVMTAIGGITIKKMKQRGGAGFSSQGVRNQAYASE</sequence>
<dbReference type="OrthoDB" id="9813836at2"/>
<evidence type="ECO:0000313" key="6">
    <source>
        <dbReference type="Proteomes" id="UP000071065"/>
    </source>
</evidence>
<feature type="transmembrane region" description="Helical" evidence="3">
    <location>
        <begin position="506"/>
        <end position="529"/>
    </location>
</feature>
<dbReference type="InterPro" id="IPR051487">
    <property type="entry name" value="Ser/Thr_Proteases_Immune/Dev"/>
</dbReference>
<keyword evidence="3" id="KW-1133">Transmembrane helix</keyword>
<dbReference type="GO" id="GO:0006508">
    <property type="term" value="P:proteolysis"/>
    <property type="evidence" value="ECO:0007669"/>
    <property type="project" value="UniProtKB-KW"/>
</dbReference>
<evidence type="ECO:0000256" key="2">
    <source>
        <dbReference type="RuleBase" id="RU363034"/>
    </source>
</evidence>
<dbReference type="InterPro" id="IPR001254">
    <property type="entry name" value="Trypsin_dom"/>
</dbReference>
<dbReference type="InterPro" id="IPR033116">
    <property type="entry name" value="TRYPSIN_SER"/>
</dbReference>
<keyword evidence="2" id="KW-0378">Hydrolase</keyword>
<dbReference type="PATRIC" id="fig|570277.3.peg.709"/>
<dbReference type="SUPFAM" id="SSF50494">
    <property type="entry name" value="Trypsin-like serine proteases"/>
    <property type="match status" value="1"/>
</dbReference>
<evidence type="ECO:0000313" key="5">
    <source>
        <dbReference type="EMBL" id="AMO54901.1"/>
    </source>
</evidence>
<dbReference type="Proteomes" id="UP000071065">
    <property type="component" value="Chromosome"/>
</dbReference>
<dbReference type="InterPro" id="IPR043504">
    <property type="entry name" value="Peptidase_S1_PA_chymotrypsin"/>
</dbReference>
<dbReference type="EMBL" id="CP013251">
    <property type="protein sequence ID" value="AMO54901.1"/>
    <property type="molecule type" value="Genomic_DNA"/>
</dbReference>
<keyword evidence="1" id="KW-1015">Disulfide bond</keyword>
<dbReference type="AlphaFoldDB" id="A0A142B825"/>
<dbReference type="GO" id="GO:0004252">
    <property type="term" value="F:serine-type endopeptidase activity"/>
    <property type="evidence" value="ECO:0007669"/>
    <property type="project" value="InterPro"/>
</dbReference>
<proteinExistence type="predicted"/>
<dbReference type="PROSITE" id="PS00135">
    <property type="entry name" value="TRYPSIN_SER"/>
    <property type="match status" value="1"/>
</dbReference>
<dbReference type="STRING" id="570277.EZMO1_0662"/>
<keyword evidence="3" id="KW-0472">Membrane</keyword>
<keyword evidence="2" id="KW-0645">Protease</keyword>
<dbReference type="Gene3D" id="2.40.10.10">
    <property type="entry name" value="Trypsin-like serine proteases"/>
    <property type="match status" value="1"/>
</dbReference>
<name>A0A142B825_9GAMM</name>
<dbReference type="KEGG" id="emp:EZMO1_0662"/>
<dbReference type="Pfam" id="PF00089">
    <property type="entry name" value="Trypsin"/>
    <property type="match status" value="1"/>
</dbReference>
<evidence type="ECO:0000259" key="4">
    <source>
        <dbReference type="PROSITE" id="PS50240"/>
    </source>
</evidence>
<keyword evidence="3" id="KW-0812">Transmembrane</keyword>
<dbReference type="PROSITE" id="PS00134">
    <property type="entry name" value="TRYPSIN_HIS"/>
    <property type="match status" value="1"/>
</dbReference>